<dbReference type="InterPro" id="IPR000602">
    <property type="entry name" value="Glyco_hydro_38_N"/>
</dbReference>
<dbReference type="GO" id="GO:0006013">
    <property type="term" value="P:mannose metabolic process"/>
    <property type="evidence" value="ECO:0007669"/>
    <property type="project" value="InterPro"/>
</dbReference>
<evidence type="ECO:0000313" key="7">
    <source>
        <dbReference type="Proteomes" id="UP000632659"/>
    </source>
</evidence>
<dbReference type="InterPro" id="IPR041147">
    <property type="entry name" value="GH38_C"/>
</dbReference>
<evidence type="ECO:0000256" key="2">
    <source>
        <dbReference type="ARBA" id="ARBA00022723"/>
    </source>
</evidence>
<dbReference type="AlphaFoldDB" id="A0A8J6PAY7"/>
<dbReference type="Proteomes" id="UP000632659">
    <property type="component" value="Unassembled WGS sequence"/>
</dbReference>
<dbReference type="InterPro" id="IPR011682">
    <property type="entry name" value="Glyco_hydro_38_C"/>
</dbReference>
<feature type="domain" description="Glycoside hydrolase family 38 central" evidence="5">
    <location>
        <begin position="365"/>
        <end position="439"/>
    </location>
</feature>
<dbReference type="RefSeq" id="WP_187536200.1">
    <property type="nucleotide sequence ID" value="NZ_JACRTL010000001.1"/>
</dbReference>
<dbReference type="InterPro" id="IPR027291">
    <property type="entry name" value="Glyco_hydro_38_N_sf"/>
</dbReference>
<dbReference type="Pfam" id="PF01074">
    <property type="entry name" value="Glyco_hydro_38N"/>
    <property type="match status" value="1"/>
</dbReference>
<dbReference type="SUPFAM" id="SSF88713">
    <property type="entry name" value="Glycoside hydrolase/deacetylase"/>
    <property type="match status" value="1"/>
</dbReference>
<dbReference type="GO" id="GO:0009313">
    <property type="term" value="P:oligosaccharide catabolic process"/>
    <property type="evidence" value="ECO:0007669"/>
    <property type="project" value="TreeGrafter"/>
</dbReference>
<evidence type="ECO:0000256" key="4">
    <source>
        <dbReference type="ARBA" id="ARBA00023295"/>
    </source>
</evidence>
<evidence type="ECO:0000313" key="6">
    <source>
        <dbReference type="EMBL" id="MBC8609983.1"/>
    </source>
</evidence>
<dbReference type="Gene3D" id="2.70.98.30">
    <property type="entry name" value="Golgi alpha-mannosidase II, domain 4"/>
    <property type="match status" value="1"/>
</dbReference>
<dbReference type="InterPro" id="IPR011330">
    <property type="entry name" value="Glyco_hydro/deAcase_b/a-brl"/>
</dbReference>
<dbReference type="InterPro" id="IPR013780">
    <property type="entry name" value="Glyco_hydro_b"/>
</dbReference>
<dbReference type="SUPFAM" id="SSF88688">
    <property type="entry name" value="Families 57/38 glycoside transferase middle domain"/>
    <property type="match status" value="1"/>
</dbReference>
<dbReference type="CDD" id="cd10789">
    <property type="entry name" value="GH38N_AMII_ER_cytosolic"/>
    <property type="match status" value="1"/>
</dbReference>
<dbReference type="Pfam" id="PF09261">
    <property type="entry name" value="Alpha-mann_mid"/>
    <property type="match status" value="1"/>
</dbReference>
<comment type="similarity">
    <text evidence="1">Belongs to the glycosyl hydrolase 38 family.</text>
</comment>
<organism evidence="6 7">
    <name type="scientific">Massiliimalia timonensis</name>
    <dbReference type="NCBI Taxonomy" id="1987501"/>
    <lineage>
        <taxon>Bacteria</taxon>
        <taxon>Bacillati</taxon>
        <taxon>Bacillota</taxon>
        <taxon>Clostridia</taxon>
        <taxon>Eubacteriales</taxon>
        <taxon>Oscillospiraceae</taxon>
        <taxon>Massiliimalia</taxon>
    </lineage>
</organism>
<dbReference type="Gene3D" id="1.20.1270.50">
    <property type="entry name" value="Glycoside hydrolase family 38, central domain"/>
    <property type="match status" value="1"/>
</dbReference>
<proteinExistence type="inferred from homology"/>
<dbReference type="SMART" id="SM00872">
    <property type="entry name" value="Alpha-mann_mid"/>
    <property type="match status" value="1"/>
</dbReference>
<dbReference type="PANTHER" id="PTHR46017">
    <property type="entry name" value="ALPHA-MANNOSIDASE 2C1"/>
    <property type="match status" value="1"/>
</dbReference>
<dbReference type="Pfam" id="PF07748">
    <property type="entry name" value="Glyco_hydro_38C"/>
    <property type="match status" value="1"/>
</dbReference>
<dbReference type="Gene3D" id="2.60.40.1180">
    <property type="entry name" value="Golgi alpha-mannosidase II"/>
    <property type="match status" value="1"/>
</dbReference>
<sequence>MLERLLDIAGDPAPRDGYRERKNNPDVAAKRRVDYYRDRIIGEMKFAYLLSKELDGKYHELIRQAEQTIITMCGKTGLITPEAVSAAEEILLPIQSEAKSYQIICAAHAHIDMNWQWGWDETVNVVLDTLRTMLDIMEEYPDYKFSQSQASVYKIVEDYDPEMLEEIKQRVKEGHWEVTAATWVECDKNMPSGESLARQMLYAKEYLTSLFDLPEDYLSMDFEPDTFGHSVYVPEMLQEAGIKYYYHCRGKGDGEQLYRWVGKTGAEVLVNRETNFYFTNVDEMIAQHAFDLSKKSGIKTTLRVYGVGDHGGGPTRRDIERLRDMASWPIFPTVKMGTYREFFEIIEQEKDKLPVVTGELNFIFDGCFTSQSENKEGNRTSENELYSAELFNTVLSLDDVRYPAKDFRTAWQHVLLNQFHDIITGSGVADTRHYALGLYQEVRAVTSSKRKLALQKIAAKIDTSAITTEAIGDMDDVTSTRSYGSGVGSGQVERGTGKTRIFHFFNPAAKEREEVVEILLWEWYGDHNRLQAKDAEGNVVPCQLVDQGFNTYWWHKYQRLLVKVKVPACGYATYVISEAEIDDLPISYWWERRKQKREEFVLENDLIRVTLNPQSAAIDSVIDKQTGRELADQTRQGGVFQYILEANHKEVNDWRSEMSAWFTGRYKQVEVINKNMEMSVSKGILRNSVTYHAAFADSKLDVTVSLDDHERFLRYQVTCDWHEYGTEETGVPLLSFYLPMAYPCDTYRFDVPFGVIDRGENGVDVAANSFAAGLNPNGEDTTMVLTRSKYGFRCDDNAIMLPLLRCGFDPDPYPENGIYRFDFAVGFLNGIVSGGDLISLSQCYNLPMTVVSDRSHEGQLPMRYSFVSVAEGNGIVSGVKQPEQDGDHAMIARIYEPDGKAGRTVLKFDRPVKSVWMTDLHEKPVVCLDQNIEENCVAVELTAHKIATLRITF</sequence>
<accession>A0A8J6PAY7</accession>
<gene>
    <name evidence="6" type="ORF">H8702_02460</name>
</gene>
<keyword evidence="3" id="KW-0378">Hydrolase</keyword>
<dbReference type="Pfam" id="PF17677">
    <property type="entry name" value="Glyco_hydro38C2"/>
    <property type="match status" value="1"/>
</dbReference>
<dbReference type="GO" id="GO:0046872">
    <property type="term" value="F:metal ion binding"/>
    <property type="evidence" value="ECO:0007669"/>
    <property type="project" value="UniProtKB-KW"/>
</dbReference>
<keyword evidence="7" id="KW-1185">Reference proteome</keyword>
<evidence type="ECO:0000256" key="3">
    <source>
        <dbReference type="ARBA" id="ARBA00022801"/>
    </source>
</evidence>
<dbReference type="InterPro" id="IPR015341">
    <property type="entry name" value="Glyco_hydro_38_cen"/>
</dbReference>
<dbReference type="GO" id="GO:0004559">
    <property type="term" value="F:alpha-mannosidase activity"/>
    <property type="evidence" value="ECO:0007669"/>
    <property type="project" value="InterPro"/>
</dbReference>
<dbReference type="InterPro" id="IPR037094">
    <property type="entry name" value="Glyco_hydro_38_cen_sf"/>
</dbReference>
<reference evidence="6" key="1">
    <citation type="submission" date="2020-08" db="EMBL/GenBank/DDBJ databases">
        <title>Genome public.</title>
        <authorList>
            <person name="Liu C."/>
            <person name="Sun Q."/>
        </authorList>
    </citation>
    <scope>NUCLEOTIDE SEQUENCE</scope>
    <source>
        <strain evidence="6">NSJ-15</strain>
    </source>
</reference>
<comment type="caution">
    <text evidence="6">The sequence shown here is derived from an EMBL/GenBank/DDBJ whole genome shotgun (WGS) entry which is preliminary data.</text>
</comment>
<dbReference type="Gene3D" id="3.20.110.10">
    <property type="entry name" value="Glycoside hydrolase 38, N terminal domain"/>
    <property type="match status" value="1"/>
</dbReference>
<dbReference type="InterPro" id="IPR011013">
    <property type="entry name" value="Gal_mutarotase_sf_dom"/>
</dbReference>
<protein>
    <submittedName>
        <fullName evidence="6">Alpha-mannosidase</fullName>
    </submittedName>
</protein>
<name>A0A8J6PAY7_9FIRM</name>
<dbReference type="InterPro" id="IPR028995">
    <property type="entry name" value="Glyco_hydro_57/38_cen_sf"/>
</dbReference>
<keyword evidence="2" id="KW-0479">Metal-binding</keyword>
<evidence type="ECO:0000256" key="1">
    <source>
        <dbReference type="ARBA" id="ARBA00009792"/>
    </source>
</evidence>
<evidence type="ECO:0000259" key="5">
    <source>
        <dbReference type="SMART" id="SM00872"/>
    </source>
</evidence>
<keyword evidence="4" id="KW-0326">Glycosidase</keyword>
<dbReference type="PANTHER" id="PTHR46017:SF1">
    <property type="entry name" value="ALPHA-MANNOSIDASE 2C1"/>
    <property type="match status" value="1"/>
</dbReference>
<dbReference type="EMBL" id="JACRTL010000001">
    <property type="protein sequence ID" value="MBC8609983.1"/>
    <property type="molecule type" value="Genomic_DNA"/>
</dbReference>
<dbReference type="SUPFAM" id="SSF74650">
    <property type="entry name" value="Galactose mutarotase-like"/>
    <property type="match status" value="1"/>
</dbReference>
<dbReference type="GO" id="GO:0030246">
    <property type="term" value="F:carbohydrate binding"/>
    <property type="evidence" value="ECO:0007669"/>
    <property type="project" value="InterPro"/>
</dbReference>